<evidence type="ECO:0000313" key="11">
    <source>
        <dbReference type="Proteomes" id="UP001367676"/>
    </source>
</evidence>
<dbReference type="PANTHER" id="PTHR10709:SF2">
    <property type="entry name" value="ACTIN-RELATED PROTEIN 2_3 COMPLEX SUBUNIT"/>
    <property type="match status" value="1"/>
</dbReference>
<keyword evidence="11" id="KW-1185">Reference proteome</keyword>
<evidence type="ECO:0000256" key="2">
    <source>
        <dbReference type="ARBA" id="ARBA00006260"/>
    </source>
</evidence>
<comment type="function">
    <text evidence="8">Functions as component of the Arp2/3 complex which is involved in regulation of actin polymerization and together with an activating nucleation-promoting factor (NPF) mediates the formation of branched actin networks.</text>
</comment>
<dbReference type="InterPro" id="IPR017383">
    <property type="entry name" value="ARPC1"/>
</dbReference>
<dbReference type="EMBL" id="JBBCAQ010000020">
    <property type="protein sequence ID" value="KAK7593029.1"/>
    <property type="molecule type" value="Genomic_DNA"/>
</dbReference>
<keyword evidence="7 8" id="KW-0206">Cytoskeleton</keyword>
<gene>
    <name evidence="10" type="ORF">V9T40_007781</name>
</gene>
<sequence length="374" mass="41988">MVEKYSFGIDPIPHHAWNKDRQQIAVTPNNQEIRIYQLDKSANDWTLLDTLNKHDLRVTGIDWAPRTNRIVTCSEDRDAYVWKQGPDKKWTPTQVLLRINRAATCVKWSPDENKFAAGSGARIISVCYFEQANDWWVSKHIKKPIKSTVNSIDWHPNNVLLAAGCADFKVKIFSGFIKEIEDNFPATAWGNKGSTLGNLLAEFTNSPYIGGWIHCVSFSADGNRLCWVAHDSSISVADVSHGSPIVFKLRTDTLPFLSCVWVNGTGIVAAGHGCCPMLYAVDVNNQIRFVCKLDRSQKKEGSGLSAMRKFQSLDRQAKVENDTLLETIHQNSIRSIRTYSNVNGTATKLSTSGLDGQLVIWDLKVRHRLVRITS</sequence>
<keyword evidence="5" id="KW-0677">Repeat</keyword>
<comment type="similarity">
    <text evidence="2 8">Belongs to the WD repeat ARPC1 family.</text>
</comment>
<dbReference type="InterPro" id="IPR001680">
    <property type="entry name" value="WD40_rpt"/>
</dbReference>
<evidence type="ECO:0000256" key="8">
    <source>
        <dbReference type="PIRNR" id="PIRNR038093"/>
    </source>
</evidence>
<dbReference type="GO" id="GO:0051015">
    <property type="term" value="F:actin filament binding"/>
    <property type="evidence" value="ECO:0007669"/>
    <property type="project" value="TreeGrafter"/>
</dbReference>
<dbReference type="PANTHER" id="PTHR10709">
    <property type="entry name" value="ACTIN-RELATED PROTEIN 2/3 COMPLEX SUBUNIT 1"/>
    <property type="match status" value="1"/>
</dbReference>
<dbReference type="GO" id="GO:0034314">
    <property type="term" value="P:Arp2/3 complex-mediated actin nucleation"/>
    <property type="evidence" value="ECO:0007669"/>
    <property type="project" value="UniProtKB-UniRule"/>
</dbReference>
<comment type="caution">
    <text evidence="10">The sequence shown here is derived from an EMBL/GenBank/DDBJ whole genome shotgun (WGS) entry which is preliminary data.</text>
</comment>
<reference evidence="10 11" key="1">
    <citation type="submission" date="2024-03" db="EMBL/GenBank/DDBJ databases">
        <title>Adaptation during the transition from Ophiocordyceps entomopathogen to insect associate is accompanied by gene loss and intensified selection.</title>
        <authorList>
            <person name="Ward C.M."/>
            <person name="Onetto C.A."/>
            <person name="Borneman A.R."/>
        </authorList>
    </citation>
    <scope>NUCLEOTIDE SEQUENCE [LARGE SCALE GENOMIC DNA]</scope>
    <source>
        <strain evidence="10">AWRI1</strain>
        <tissue evidence="10">Single Adult Female</tissue>
    </source>
</reference>
<evidence type="ECO:0000313" key="10">
    <source>
        <dbReference type="EMBL" id="KAK7593029.1"/>
    </source>
</evidence>
<keyword evidence="3 8" id="KW-0963">Cytoplasm</keyword>
<evidence type="ECO:0000256" key="3">
    <source>
        <dbReference type="ARBA" id="ARBA00022490"/>
    </source>
</evidence>
<dbReference type="PIRSF" id="PIRSF038093">
    <property type="entry name" value="ARP2/3_su1"/>
    <property type="match status" value="1"/>
</dbReference>
<dbReference type="Gene3D" id="2.130.10.10">
    <property type="entry name" value="YVTN repeat-like/Quinoprotein amine dehydrogenase"/>
    <property type="match status" value="1"/>
</dbReference>
<organism evidence="10 11">
    <name type="scientific">Parthenolecanium corni</name>
    <dbReference type="NCBI Taxonomy" id="536013"/>
    <lineage>
        <taxon>Eukaryota</taxon>
        <taxon>Metazoa</taxon>
        <taxon>Ecdysozoa</taxon>
        <taxon>Arthropoda</taxon>
        <taxon>Hexapoda</taxon>
        <taxon>Insecta</taxon>
        <taxon>Pterygota</taxon>
        <taxon>Neoptera</taxon>
        <taxon>Paraneoptera</taxon>
        <taxon>Hemiptera</taxon>
        <taxon>Sternorrhyncha</taxon>
        <taxon>Coccoidea</taxon>
        <taxon>Coccidae</taxon>
        <taxon>Parthenolecanium</taxon>
    </lineage>
</organism>
<accession>A0AAN9TJY5</accession>
<dbReference type="Proteomes" id="UP001367676">
    <property type="component" value="Unassembled WGS sequence"/>
</dbReference>
<keyword evidence="6 8" id="KW-0009">Actin-binding</keyword>
<dbReference type="InterPro" id="IPR036322">
    <property type="entry name" value="WD40_repeat_dom_sf"/>
</dbReference>
<dbReference type="AlphaFoldDB" id="A0AAN9TJY5"/>
<dbReference type="SMART" id="SM00320">
    <property type="entry name" value="WD40"/>
    <property type="match status" value="5"/>
</dbReference>
<evidence type="ECO:0000256" key="4">
    <source>
        <dbReference type="ARBA" id="ARBA00022574"/>
    </source>
</evidence>
<dbReference type="PROSITE" id="PS50294">
    <property type="entry name" value="WD_REPEATS_REGION"/>
    <property type="match status" value="1"/>
</dbReference>
<dbReference type="SUPFAM" id="SSF50978">
    <property type="entry name" value="WD40 repeat-like"/>
    <property type="match status" value="1"/>
</dbReference>
<dbReference type="PROSITE" id="PS50082">
    <property type="entry name" value="WD_REPEATS_2"/>
    <property type="match status" value="1"/>
</dbReference>
<comment type="subcellular location">
    <subcellularLocation>
        <location evidence="1">Cytoplasm</location>
        <location evidence="1">Cytoskeleton</location>
    </subcellularLocation>
</comment>
<dbReference type="Pfam" id="PF00400">
    <property type="entry name" value="WD40"/>
    <property type="match status" value="2"/>
</dbReference>
<evidence type="ECO:0000256" key="6">
    <source>
        <dbReference type="ARBA" id="ARBA00023203"/>
    </source>
</evidence>
<proteinExistence type="inferred from homology"/>
<dbReference type="InterPro" id="IPR015943">
    <property type="entry name" value="WD40/YVTN_repeat-like_dom_sf"/>
</dbReference>
<evidence type="ECO:0000256" key="5">
    <source>
        <dbReference type="ARBA" id="ARBA00022737"/>
    </source>
</evidence>
<protein>
    <recommendedName>
        <fullName evidence="8">Actin-related protein 2/3 complex subunit</fullName>
    </recommendedName>
</protein>
<evidence type="ECO:0000256" key="1">
    <source>
        <dbReference type="ARBA" id="ARBA00004245"/>
    </source>
</evidence>
<feature type="repeat" description="WD" evidence="9">
    <location>
        <begin position="51"/>
        <end position="83"/>
    </location>
</feature>
<keyword evidence="4 9" id="KW-0853">WD repeat</keyword>
<dbReference type="GO" id="GO:0005885">
    <property type="term" value="C:Arp2/3 protein complex"/>
    <property type="evidence" value="ECO:0007669"/>
    <property type="project" value="UniProtKB-UniRule"/>
</dbReference>
<evidence type="ECO:0000256" key="7">
    <source>
        <dbReference type="ARBA" id="ARBA00023212"/>
    </source>
</evidence>
<name>A0AAN9TJY5_9HEMI</name>
<evidence type="ECO:0000256" key="9">
    <source>
        <dbReference type="PROSITE-ProRule" id="PRU00221"/>
    </source>
</evidence>